<dbReference type="OrthoDB" id="6913317at2"/>
<dbReference type="STRING" id="1850254.LPB137_05220"/>
<dbReference type="EMBL" id="CP019070">
    <property type="protein sequence ID" value="APW65290.1"/>
    <property type="molecule type" value="Genomic_DNA"/>
</dbReference>
<sequence length="285" mass="33599">MLPLQYLKEDIIGVKEEDFIKLMNYFAQDVNVKFNNLDGYFPVFFEFENAYLFSCYNVKTSLSSRNLLYLLNKFDKKLFDNIISDYLEPNLIERSIDLLTKIPNIKIEKNKKWDKSEFDLLAYFEDQNVVLHIQVKGSIPVSGARMTERLEDRMEEGIEQITKFKGLEKSAKESMLSDIFKKDICDIAIVDILLGWGGFGTNKIWNKLEENNITPLNLVLLNQYIKLYDAETEIVYFKRDIDKLISEIIRNTQAIKTTILYEIGDKTIHYESFNYEDIKLLKYKY</sequence>
<gene>
    <name evidence="1" type="ORF">LPB137_05220</name>
</gene>
<proteinExistence type="predicted"/>
<keyword evidence="2" id="KW-1185">Reference proteome</keyword>
<dbReference type="KEGG" id="alp:LPB137_05220"/>
<accession>A0A1P8KL76</accession>
<dbReference type="Proteomes" id="UP000186074">
    <property type="component" value="Chromosome"/>
</dbReference>
<dbReference type="RefSeq" id="WP_076085337.1">
    <property type="nucleotide sequence ID" value="NZ_CP019070.1"/>
</dbReference>
<evidence type="ECO:0000313" key="1">
    <source>
        <dbReference type="EMBL" id="APW65290.1"/>
    </source>
</evidence>
<evidence type="ECO:0000313" key="2">
    <source>
        <dbReference type="Proteomes" id="UP000186074"/>
    </source>
</evidence>
<reference evidence="1 2" key="1">
    <citation type="submission" date="2017-01" db="EMBL/GenBank/DDBJ databases">
        <title>Genome sequencing of Arcobacter sp. LPB0137.</title>
        <authorList>
            <person name="Lee G.-W."/>
            <person name="Yi H."/>
        </authorList>
    </citation>
    <scope>NUCLEOTIDE SEQUENCE [LARGE SCALE GENOMIC DNA]</scope>
    <source>
        <strain evidence="1 2">LPB0137</strain>
    </source>
</reference>
<organism evidence="1 2">
    <name type="scientific">Poseidonibacter parvus</name>
    <dbReference type="NCBI Taxonomy" id="1850254"/>
    <lineage>
        <taxon>Bacteria</taxon>
        <taxon>Pseudomonadati</taxon>
        <taxon>Campylobacterota</taxon>
        <taxon>Epsilonproteobacteria</taxon>
        <taxon>Campylobacterales</taxon>
        <taxon>Arcobacteraceae</taxon>
        <taxon>Poseidonibacter</taxon>
    </lineage>
</organism>
<name>A0A1P8KL76_9BACT</name>
<dbReference type="AlphaFoldDB" id="A0A1P8KL76"/>
<protein>
    <submittedName>
        <fullName evidence="1">Uncharacterized protein</fullName>
    </submittedName>
</protein>